<dbReference type="InterPro" id="IPR011051">
    <property type="entry name" value="RmlC_Cupin_sf"/>
</dbReference>
<dbReference type="Gene3D" id="2.60.120.10">
    <property type="entry name" value="Jelly Rolls"/>
    <property type="match status" value="1"/>
</dbReference>
<dbReference type="AlphaFoldDB" id="A0A382ACH2"/>
<protein>
    <recommendedName>
        <fullName evidence="2">Cupin 2 conserved barrel domain-containing protein</fullName>
    </recommendedName>
</protein>
<dbReference type="EMBL" id="UINC01024826">
    <property type="protein sequence ID" value="SVA99258.1"/>
    <property type="molecule type" value="Genomic_DNA"/>
</dbReference>
<evidence type="ECO:0008006" key="2">
    <source>
        <dbReference type="Google" id="ProtNLM"/>
    </source>
</evidence>
<organism evidence="1">
    <name type="scientific">marine metagenome</name>
    <dbReference type="NCBI Taxonomy" id="408172"/>
    <lineage>
        <taxon>unclassified sequences</taxon>
        <taxon>metagenomes</taxon>
        <taxon>ecological metagenomes</taxon>
    </lineage>
</organism>
<reference evidence="1" key="1">
    <citation type="submission" date="2018-05" db="EMBL/GenBank/DDBJ databases">
        <authorList>
            <person name="Lanie J.A."/>
            <person name="Ng W.-L."/>
            <person name="Kazmierczak K.M."/>
            <person name="Andrzejewski T.M."/>
            <person name="Davidsen T.M."/>
            <person name="Wayne K.J."/>
            <person name="Tettelin H."/>
            <person name="Glass J.I."/>
            <person name="Rusch D."/>
            <person name="Podicherti R."/>
            <person name="Tsui H.-C.T."/>
            <person name="Winkler M.E."/>
        </authorList>
    </citation>
    <scope>NUCLEOTIDE SEQUENCE</scope>
</reference>
<name>A0A382ACH2_9ZZZZ</name>
<sequence>MPKKIKSPTTIDSVGNKPKTINEFIGLVNSKTSSVSIAHMQSPGGWTEPGQRPDFDEYTIILKGRLKVETEDDILYINSGEAIITYAGEWVKYSTPDKNGAKYIAVCIPAFTPETVNRDNN</sequence>
<evidence type="ECO:0000313" key="1">
    <source>
        <dbReference type="EMBL" id="SVA99258.1"/>
    </source>
</evidence>
<proteinExistence type="predicted"/>
<dbReference type="InterPro" id="IPR014710">
    <property type="entry name" value="RmlC-like_jellyroll"/>
</dbReference>
<dbReference type="SUPFAM" id="SSF51182">
    <property type="entry name" value="RmlC-like cupins"/>
    <property type="match status" value="1"/>
</dbReference>
<accession>A0A382ACH2</accession>
<gene>
    <name evidence="1" type="ORF">METZ01_LOCUS152112</name>
</gene>